<dbReference type="SUPFAM" id="SSF53671">
    <property type="entry name" value="Aspartate/ornithine carbamoyltransferase"/>
    <property type="match status" value="1"/>
</dbReference>
<dbReference type="PANTHER" id="PTHR45753">
    <property type="entry name" value="ORNITHINE CARBAMOYLTRANSFERASE, MITOCHONDRIAL"/>
    <property type="match status" value="1"/>
</dbReference>
<dbReference type="NCBIfam" id="TIGR00658">
    <property type="entry name" value="orni_carb_tr"/>
    <property type="match status" value="1"/>
</dbReference>
<dbReference type="AlphaFoldDB" id="A0A4S4N0R6"/>
<dbReference type="GO" id="GO:0004585">
    <property type="term" value="F:ornithine carbamoyltransferase activity"/>
    <property type="evidence" value="ECO:0007669"/>
    <property type="project" value="UniProtKB-EC"/>
</dbReference>
<dbReference type="Pfam" id="PF00185">
    <property type="entry name" value="OTCace"/>
    <property type="match status" value="1"/>
</dbReference>
<dbReference type="PRINTS" id="PR00100">
    <property type="entry name" value="AOTCASE"/>
</dbReference>
<evidence type="ECO:0000256" key="2">
    <source>
        <dbReference type="ARBA" id="ARBA00013007"/>
    </source>
</evidence>
<reference evidence="7 8" key="1">
    <citation type="submission" date="2019-02" db="EMBL/GenBank/DDBJ databases">
        <title>Genome sequencing of the rare red list fungi Antrodiella citrinella (Flaviporus citrinellus).</title>
        <authorList>
            <person name="Buettner E."/>
            <person name="Kellner H."/>
        </authorList>
    </citation>
    <scope>NUCLEOTIDE SEQUENCE [LARGE SCALE GENOMIC DNA]</scope>
    <source>
        <strain evidence="7 8">DSM 108506</strain>
    </source>
</reference>
<evidence type="ECO:0000313" key="8">
    <source>
        <dbReference type="Proteomes" id="UP000308730"/>
    </source>
</evidence>
<protein>
    <recommendedName>
        <fullName evidence="2">ornithine carbamoyltransferase</fullName>
        <ecNumber evidence="2">2.1.3.3</ecNumber>
    </recommendedName>
</protein>
<dbReference type="EMBL" id="SGPM01000035">
    <property type="protein sequence ID" value="THH31875.1"/>
    <property type="molecule type" value="Genomic_DNA"/>
</dbReference>
<gene>
    <name evidence="7" type="ORF">EUX98_g2318</name>
</gene>
<dbReference type="InterPro" id="IPR006130">
    <property type="entry name" value="Asp/Orn_carbamoylTrfase"/>
</dbReference>
<dbReference type="InterPro" id="IPR002292">
    <property type="entry name" value="Orn/put_carbamltrans"/>
</dbReference>
<evidence type="ECO:0000256" key="3">
    <source>
        <dbReference type="ARBA" id="ARBA00022679"/>
    </source>
</evidence>
<evidence type="ECO:0000256" key="1">
    <source>
        <dbReference type="ARBA" id="ARBA00007805"/>
    </source>
</evidence>
<dbReference type="Proteomes" id="UP000308730">
    <property type="component" value="Unassembled WGS sequence"/>
</dbReference>
<dbReference type="GO" id="GO:0005739">
    <property type="term" value="C:mitochondrion"/>
    <property type="evidence" value="ECO:0007669"/>
    <property type="project" value="TreeGrafter"/>
</dbReference>
<dbReference type="PROSITE" id="PS00097">
    <property type="entry name" value="CARBAMOYLTRANSFERASE"/>
    <property type="match status" value="1"/>
</dbReference>
<evidence type="ECO:0000313" key="7">
    <source>
        <dbReference type="EMBL" id="THH31875.1"/>
    </source>
</evidence>
<accession>A0A4S4N0R6</accession>
<comment type="similarity">
    <text evidence="1">Belongs to the aspartate/ornithine carbamoyltransferase superfamily. OTCase family.</text>
</comment>
<feature type="domain" description="Aspartate/ornithine carbamoyltransferase carbamoyl-P binding" evidence="6">
    <location>
        <begin position="6"/>
        <end position="158"/>
    </location>
</feature>
<evidence type="ECO:0000256" key="4">
    <source>
        <dbReference type="RuleBase" id="RU003634"/>
    </source>
</evidence>
<evidence type="ECO:0000259" key="6">
    <source>
        <dbReference type="Pfam" id="PF02729"/>
    </source>
</evidence>
<proteinExistence type="inferred from homology"/>
<feature type="domain" description="Aspartate/ornithine carbamoyltransferase Asp/Orn-binding" evidence="5">
    <location>
        <begin position="188"/>
        <end position="339"/>
    </location>
</feature>
<dbReference type="PANTHER" id="PTHR45753:SF3">
    <property type="entry name" value="ORNITHINE TRANSCARBAMYLASE, MITOCHONDRIAL"/>
    <property type="match status" value="1"/>
</dbReference>
<comment type="caution">
    <text evidence="7">The sequence shown here is derived from an EMBL/GenBank/DDBJ whole genome shotgun (WGS) entry which is preliminary data.</text>
</comment>
<dbReference type="Gene3D" id="3.40.50.1370">
    <property type="entry name" value="Aspartate/ornithine carbamoyltransferase"/>
    <property type="match status" value="2"/>
</dbReference>
<dbReference type="EC" id="2.1.3.3" evidence="2"/>
<name>A0A4S4N0R6_9APHY</name>
<dbReference type="InterPro" id="IPR006131">
    <property type="entry name" value="Asp_carbamoyltransf_Asp/Orn-bd"/>
</dbReference>
<organism evidence="7 8">
    <name type="scientific">Antrodiella citrinella</name>
    <dbReference type="NCBI Taxonomy" id="2447956"/>
    <lineage>
        <taxon>Eukaryota</taxon>
        <taxon>Fungi</taxon>
        <taxon>Dikarya</taxon>
        <taxon>Basidiomycota</taxon>
        <taxon>Agaricomycotina</taxon>
        <taxon>Agaricomycetes</taxon>
        <taxon>Polyporales</taxon>
        <taxon>Steccherinaceae</taxon>
        <taxon>Antrodiella</taxon>
    </lineage>
</organism>
<dbReference type="GO" id="GO:0016597">
    <property type="term" value="F:amino acid binding"/>
    <property type="evidence" value="ECO:0007669"/>
    <property type="project" value="InterPro"/>
</dbReference>
<dbReference type="PRINTS" id="PR00102">
    <property type="entry name" value="OTCASE"/>
</dbReference>
<dbReference type="GO" id="GO:0042450">
    <property type="term" value="P:L-arginine biosynthetic process via ornithine"/>
    <property type="evidence" value="ECO:0007669"/>
    <property type="project" value="TreeGrafter"/>
</dbReference>
<keyword evidence="3 4" id="KW-0808">Transferase</keyword>
<evidence type="ECO:0000259" key="5">
    <source>
        <dbReference type="Pfam" id="PF00185"/>
    </source>
</evidence>
<dbReference type="OrthoDB" id="10252326at2759"/>
<keyword evidence="8" id="KW-1185">Reference proteome</keyword>
<dbReference type="GO" id="GO:0019240">
    <property type="term" value="P:citrulline biosynthetic process"/>
    <property type="evidence" value="ECO:0007669"/>
    <property type="project" value="TreeGrafter"/>
</dbReference>
<dbReference type="InterPro" id="IPR006132">
    <property type="entry name" value="Asp/Orn_carbamoyltranf_P-bd"/>
</dbReference>
<sequence length="356" mass="40027">MSRIPHLMTLADLSPRQIDRVVRHAHALKRVSLPWLGPQQRTSSARLRMPSQSLFNKSIALLFSKRSTRTRLSAETATLLLGGRALFLGSDDIQLGVNESVRDSARVIGGMCQGIFARVGDHSEIEELAKHSPVPVLNALSSLWHPTQILADLLTLYEHSHSFQKPVFPIVPSTAKPKPDELAVPPPLTIAYVGDSANVLHDMLVTYPRLGHSLRVASPEKYRAPAAVWNRVVELECDKKIWWGTDPKEAVRGADVVITDTWISMGQEAEKAQRLQDFQGYQVTEQLCREGGANPNWKFMHCLPRKSDEVDDEVFYGARSLVFPESDNRKWTIMALFDFLFGKWDLPNTYEPGKKL</sequence>
<dbReference type="InterPro" id="IPR036901">
    <property type="entry name" value="Asp/Orn_carbamoylTrfase_sf"/>
</dbReference>
<dbReference type="Pfam" id="PF02729">
    <property type="entry name" value="OTCace_N"/>
    <property type="match status" value="1"/>
</dbReference>